<dbReference type="GeneID" id="66928795"/>
<feature type="compositionally biased region" description="Polar residues" evidence="1">
    <location>
        <begin position="441"/>
        <end position="458"/>
    </location>
</feature>
<feature type="compositionally biased region" description="Basic residues" evidence="1">
    <location>
        <begin position="1118"/>
        <end position="1129"/>
    </location>
</feature>
<evidence type="ECO:0000256" key="1">
    <source>
        <dbReference type="SAM" id="MobiDB-lite"/>
    </source>
</evidence>
<feature type="compositionally biased region" description="Basic residues" evidence="1">
    <location>
        <begin position="1"/>
        <end position="10"/>
    </location>
</feature>
<dbReference type="Proteomes" id="UP000710440">
    <property type="component" value="Unassembled WGS sequence"/>
</dbReference>
<feature type="region of interest" description="Disordered" evidence="1">
    <location>
        <begin position="303"/>
        <end position="1174"/>
    </location>
</feature>
<dbReference type="OrthoDB" id="5335210at2759"/>
<feature type="compositionally biased region" description="Polar residues" evidence="1">
    <location>
        <begin position="676"/>
        <end position="694"/>
    </location>
</feature>
<feature type="compositionally biased region" description="Basic and acidic residues" evidence="1">
    <location>
        <begin position="732"/>
        <end position="743"/>
    </location>
</feature>
<feature type="compositionally biased region" description="Low complexity" evidence="1">
    <location>
        <begin position="236"/>
        <end position="265"/>
    </location>
</feature>
<feature type="compositionally biased region" description="Polar residues" evidence="1">
    <location>
        <begin position="788"/>
        <end position="798"/>
    </location>
</feature>
<accession>A0A9P3BM43</accession>
<feature type="compositionally biased region" description="Low complexity" evidence="1">
    <location>
        <begin position="1141"/>
        <end position="1153"/>
    </location>
</feature>
<proteinExistence type="predicted"/>
<feature type="region of interest" description="Disordered" evidence="1">
    <location>
        <begin position="120"/>
        <end position="195"/>
    </location>
</feature>
<feature type="compositionally biased region" description="Low complexity" evidence="1">
    <location>
        <begin position="856"/>
        <end position="866"/>
    </location>
</feature>
<feature type="region of interest" description="Disordered" evidence="1">
    <location>
        <begin position="1"/>
        <end position="58"/>
    </location>
</feature>
<gene>
    <name evidence="2" type="ORF">Aspvir_000813</name>
</gene>
<reference evidence="2 3" key="1">
    <citation type="submission" date="2021-02" db="EMBL/GenBank/DDBJ databases">
        <title>Pan-genome distribution and transcriptional activeness of fungal secondary metabolism genes in Aspergillus section Fumigati.</title>
        <authorList>
            <person name="Takahashi H."/>
            <person name="Umemura M."/>
            <person name="Ninomiya A."/>
            <person name="Kusuya Y."/>
            <person name="Urayama S."/>
            <person name="Shimizu M."/>
            <person name="Watanabe A."/>
            <person name="Kamei K."/>
            <person name="Yaguchi T."/>
            <person name="Hagiwara D."/>
        </authorList>
    </citation>
    <scope>NUCLEOTIDE SEQUENCE [LARGE SCALE GENOMIC DNA]</scope>
    <source>
        <strain evidence="2 3">IFM 47045</strain>
    </source>
</reference>
<evidence type="ECO:0000313" key="3">
    <source>
        <dbReference type="Proteomes" id="UP000710440"/>
    </source>
</evidence>
<evidence type="ECO:0000313" key="2">
    <source>
        <dbReference type="EMBL" id="GIJ98694.1"/>
    </source>
</evidence>
<feature type="compositionally biased region" description="Polar residues" evidence="1">
    <location>
        <begin position="995"/>
        <end position="1004"/>
    </location>
</feature>
<name>A0A9P3BM43_ASPVI</name>
<dbReference type="RefSeq" id="XP_043121881.1">
    <property type="nucleotide sequence ID" value="XM_043265946.1"/>
</dbReference>
<feature type="compositionally biased region" description="Low complexity" evidence="1">
    <location>
        <begin position="359"/>
        <end position="378"/>
    </location>
</feature>
<feature type="compositionally biased region" description="Basic and acidic residues" evidence="1">
    <location>
        <begin position="845"/>
        <end position="855"/>
    </location>
</feature>
<dbReference type="EMBL" id="BOPL01000001">
    <property type="protein sequence ID" value="GIJ98694.1"/>
    <property type="molecule type" value="Genomic_DNA"/>
</dbReference>
<feature type="region of interest" description="Disordered" evidence="1">
    <location>
        <begin position="207"/>
        <end position="288"/>
    </location>
</feature>
<feature type="compositionally biased region" description="Pro residues" evidence="1">
    <location>
        <begin position="1154"/>
        <end position="1167"/>
    </location>
</feature>
<protein>
    <submittedName>
        <fullName evidence="2">Uncharacterized protein</fullName>
    </submittedName>
</protein>
<sequence length="1174" mass="126769">MNRFRKNRKEKVKDDGESMESAPTSLTSKLSWKSKKGEQEDKPQLDLANALPPTDDFRTSLLMPKLSARFSMLREQDDPDSLIGKASDDSVLFPKRASRLNLFGHSPNLLADIDEASIDDRPSINLGRTDSFVSGGDGGYGTDDDRSHNSSIMSRARRTEGNNLFGGRQKVYKIPTKTANGSGSESGRAPVGRAVYEHDLSMSAFQRLRLKEKEEERAAEENQHESLAQESEDGLSSISSMKRTTSSSTASGPTANRRTSTAATSIDGESFPTGTWGPGENSKSGFIGAMASERGSCKSRRLYGQGLAQSAQNQQNSTLHRLESLSRQRAGTPELPLLNRTYSRSATNLRDRLQKLAIAEPTPETSRPTSPPSSAASPQLPSNDSDPKEPKSQLAPGYGVPPLSPPVSENEEPGTLAAALQPEDHGKATAMGLFKKPQTAFDENQFTRRQLQMHQGRSTPPLRRAPSPSGRMTPQERIGRSRGLSNTSGWSRPESASSHYSESHRAANHSTAPSIDASPAGPANGTFFANPSPDASDDEGDEFNARDVAAAIDAVHPAPRSSPPSKPATSLEEHQNVLPEVRFSDLGDLKPIAEIEASERASVADDSSALPEKPDSPTLGPSGLGLSGLIRTHLRRDSDRSSFHVPHSPAFPPKPNDDEVDGSVANGSDTADAYSQRASTAGNSSRDSQDNSKVPSWEDETKSKHRRQGSTETQREREEFEIELAERRRRVQEKLRGFAESESRSASPISGHRTPDYPPQTKPGNAFALLKSKNPKHPFFSRQDPKNTKTFSLASASTPALVPDDPWREEDEKMPFSFGKHSNTSSPQIAGERPIRSRVAAFGRGSHEGSRESSRSRGASPHSSMRSQRDRSSSDASGRSKSRTRYRDRDDLGTLKEDAAGSPEPFPHFDQRAAPSVPSSTRPSVEVNDRSASYDRCSSAASGRYRSGSRSAASSYFDRPPPPSTNPSMIGVSPRPSPIAPYSANATPPLHEMSPNPSTTSLPTHATGAHPLPQRAPGHGGLQKRVIDKTQISEPTFVSCTSNVPTVGLSPGASLSNGIKTPPIPPMNPRRRRQTTTQTIIGALKGEKHESYHPASTVSSPPEEHSTFSDDNNNNNNKRPKSKHNKLRKTSSEGGSLNSKARQQAMAAAAAHLPPAPAVPQYPPPSVPIEGGMF</sequence>
<feature type="compositionally biased region" description="Polar residues" evidence="1">
    <location>
        <begin position="307"/>
        <end position="319"/>
    </location>
</feature>
<feature type="compositionally biased region" description="Polar residues" evidence="1">
    <location>
        <begin position="483"/>
        <end position="500"/>
    </location>
</feature>
<feature type="compositionally biased region" description="Basic and acidic residues" evidence="1">
    <location>
        <begin position="582"/>
        <end position="603"/>
    </location>
</feature>
<keyword evidence="3" id="KW-1185">Reference proteome</keyword>
<comment type="caution">
    <text evidence="2">The sequence shown here is derived from an EMBL/GenBank/DDBJ whole genome shotgun (WGS) entry which is preliminary data.</text>
</comment>
<feature type="compositionally biased region" description="Basic and acidic residues" evidence="1">
    <location>
        <begin position="35"/>
        <end position="44"/>
    </location>
</feature>
<feature type="compositionally biased region" description="Basic and acidic residues" evidence="1">
    <location>
        <begin position="885"/>
        <end position="899"/>
    </location>
</feature>
<organism evidence="2 3">
    <name type="scientific">Aspergillus viridinutans</name>
    <dbReference type="NCBI Taxonomy" id="75553"/>
    <lineage>
        <taxon>Eukaryota</taxon>
        <taxon>Fungi</taxon>
        <taxon>Dikarya</taxon>
        <taxon>Ascomycota</taxon>
        <taxon>Pezizomycotina</taxon>
        <taxon>Eurotiomycetes</taxon>
        <taxon>Eurotiomycetidae</taxon>
        <taxon>Eurotiales</taxon>
        <taxon>Aspergillaceae</taxon>
        <taxon>Aspergillus</taxon>
        <taxon>Aspergillus subgen. Fumigati</taxon>
    </lineage>
</organism>
<dbReference type="AlphaFoldDB" id="A0A9P3BM43"/>
<feature type="compositionally biased region" description="Low complexity" evidence="1">
    <location>
        <begin position="938"/>
        <end position="956"/>
    </location>
</feature>
<feature type="compositionally biased region" description="Polar residues" evidence="1">
    <location>
        <begin position="1030"/>
        <end position="1045"/>
    </location>
</feature>
<feature type="compositionally biased region" description="Basic and acidic residues" evidence="1">
    <location>
        <begin position="209"/>
        <end position="224"/>
    </location>
</feature>